<evidence type="ECO:0000256" key="1">
    <source>
        <dbReference type="ARBA" id="ARBA00004651"/>
    </source>
</evidence>
<comment type="caution">
    <text evidence="8">The sequence shown here is derived from an EMBL/GenBank/DDBJ whole genome shotgun (WGS) entry which is preliminary data.</text>
</comment>
<name>A0ABW1VDP1_9MICO</name>
<feature type="transmembrane region" description="Helical" evidence="7">
    <location>
        <begin position="124"/>
        <end position="143"/>
    </location>
</feature>
<reference evidence="9" key="1">
    <citation type="journal article" date="2019" name="Int. J. Syst. Evol. Microbiol.">
        <title>The Global Catalogue of Microorganisms (GCM) 10K type strain sequencing project: providing services to taxonomists for standard genome sequencing and annotation.</title>
        <authorList>
            <consortium name="The Broad Institute Genomics Platform"/>
            <consortium name="The Broad Institute Genome Sequencing Center for Infectious Disease"/>
            <person name="Wu L."/>
            <person name="Ma J."/>
        </authorList>
    </citation>
    <scope>NUCLEOTIDE SEQUENCE [LARGE SCALE GENOMIC DNA]</scope>
    <source>
        <strain evidence="9">CCUG 43304</strain>
    </source>
</reference>
<proteinExistence type="inferred from homology"/>
<dbReference type="Pfam" id="PF07681">
    <property type="entry name" value="DoxX"/>
    <property type="match status" value="1"/>
</dbReference>
<gene>
    <name evidence="8" type="ORF">ACFQB0_08760</name>
</gene>
<evidence type="ECO:0000313" key="8">
    <source>
        <dbReference type="EMBL" id="MFC6356196.1"/>
    </source>
</evidence>
<accession>A0ABW1VDP1</accession>
<keyword evidence="9" id="KW-1185">Reference proteome</keyword>
<keyword evidence="4 7" id="KW-0812">Transmembrane</keyword>
<dbReference type="InterPro" id="IPR051907">
    <property type="entry name" value="DoxX-like_oxidoreductase"/>
</dbReference>
<dbReference type="PANTHER" id="PTHR33452">
    <property type="entry name" value="OXIDOREDUCTASE CATD-RELATED"/>
    <property type="match status" value="1"/>
</dbReference>
<keyword evidence="6 7" id="KW-0472">Membrane</keyword>
<dbReference type="PANTHER" id="PTHR33452:SF1">
    <property type="entry name" value="INNER MEMBRANE PROTEIN YPHA-RELATED"/>
    <property type="match status" value="1"/>
</dbReference>
<dbReference type="EMBL" id="JBHSTP010000002">
    <property type="protein sequence ID" value="MFC6356196.1"/>
    <property type="molecule type" value="Genomic_DNA"/>
</dbReference>
<dbReference type="RefSeq" id="WP_386730279.1">
    <property type="nucleotide sequence ID" value="NZ_JBHSTP010000002.1"/>
</dbReference>
<evidence type="ECO:0000256" key="4">
    <source>
        <dbReference type="ARBA" id="ARBA00022692"/>
    </source>
</evidence>
<keyword evidence="3" id="KW-1003">Cell membrane</keyword>
<feature type="transmembrane region" description="Helical" evidence="7">
    <location>
        <begin position="63"/>
        <end position="82"/>
    </location>
</feature>
<organism evidence="8 9">
    <name type="scientific">Luethyella okanaganae</name>
    <dbReference type="NCBI Taxonomy" id="69372"/>
    <lineage>
        <taxon>Bacteria</taxon>
        <taxon>Bacillati</taxon>
        <taxon>Actinomycetota</taxon>
        <taxon>Actinomycetes</taxon>
        <taxon>Micrococcales</taxon>
        <taxon>Microbacteriaceae</taxon>
        <taxon>Luethyella</taxon>
    </lineage>
</organism>
<protein>
    <submittedName>
        <fullName evidence="8">DoxX family protein</fullName>
    </submittedName>
</protein>
<evidence type="ECO:0000256" key="7">
    <source>
        <dbReference type="SAM" id="Phobius"/>
    </source>
</evidence>
<evidence type="ECO:0000256" key="5">
    <source>
        <dbReference type="ARBA" id="ARBA00022989"/>
    </source>
</evidence>
<evidence type="ECO:0000256" key="2">
    <source>
        <dbReference type="ARBA" id="ARBA00006679"/>
    </source>
</evidence>
<evidence type="ECO:0000313" key="9">
    <source>
        <dbReference type="Proteomes" id="UP001596306"/>
    </source>
</evidence>
<evidence type="ECO:0000256" key="3">
    <source>
        <dbReference type="ARBA" id="ARBA00022475"/>
    </source>
</evidence>
<comment type="subcellular location">
    <subcellularLocation>
        <location evidence="1">Cell membrane</location>
        <topology evidence="1">Multi-pass membrane protein</topology>
    </subcellularLocation>
</comment>
<keyword evidence="5 7" id="KW-1133">Transmembrane helix</keyword>
<feature type="transmembrane region" description="Helical" evidence="7">
    <location>
        <begin position="21"/>
        <end position="43"/>
    </location>
</feature>
<dbReference type="InterPro" id="IPR032808">
    <property type="entry name" value="DoxX"/>
</dbReference>
<comment type="similarity">
    <text evidence="2">Belongs to the DoxX family.</text>
</comment>
<dbReference type="Proteomes" id="UP001596306">
    <property type="component" value="Unassembled WGS sequence"/>
</dbReference>
<sequence>MTTTTTPEPTAIRMANDASPLVLRLVLGFIFVAHGSQKLFGAFGGGGIPGTAAFFESLAVQPATLWAIAVALVEFAGGIALAVGFLSKIAAACIAIDMAVAVAVFNGPNGFFVETSTGGWELNFILIAMCVSIILTGAGRYSIDHGLRPIVAKRSASLALLV</sequence>
<feature type="transmembrane region" description="Helical" evidence="7">
    <location>
        <begin position="89"/>
        <end position="112"/>
    </location>
</feature>
<evidence type="ECO:0000256" key="6">
    <source>
        <dbReference type="ARBA" id="ARBA00023136"/>
    </source>
</evidence>